<evidence type="ECO:0000256" key="1">
    <source>
        <dbReference type="ARBA" id="ARBA00009545"/>
    </source>
</evidence>
<keyword evidence="3" id="KW-0378">Hydrolase</keyword>
<proteinExistence type="inferred from homology"/>
<feature type="compositionally biased region" description="Acidic residues" evidence="4">
    <location>
        <begin position="386"/>
        <end position="397"/>
    </location>
</feature>
<dbReference type="GO" id="GO:0009225">
    <property type="term" value="P:nucleotide-sugar metabolic process"/>
    <property type="evidence" value="ECO:0007669"/>
    <property type="project" value="TreeGrafter"/>
</dbReference>
<dbReference type="GO" id="GO:1990966">
    <property type="term" value="P:ATP generation from poly-ADP-D-ribose"/>
    <property type="evidence" value="ECO:0007669"/>
    <property type="project" value="TreeGrafter"/>
</dbReference>
<dbReference type="AlphaFoldDB" id="A0A8X6JT42"/>
<feature type="domain" description="PARG helical" evidence="6">
    <location>
        <begin position="121"/>
        <end position="224"/>
    </location>
</feature>
<dbReference type="OrthoDB" id="6154436at2759"/>
<accession>A0A8X6JT42</accession>
<dbReference type="EC" id="3.2.1.143" evidence="2"/>
<evidence type="ECO:0000259" key="6">
    <source>
        <dbReference type="Pfam" id="PF20811"/>
    </source>
</evidence>
<feature type="region of interest" description="Disordered" evidence="4">
    <location>
        <begin position="329"/>
        <end position="397"/>
    </location>
</feature>
<dbReference type="EMBL" id="BMAV01027275">
    <property type="protein sequence ID" value="GFS57694.1"/>
    <property type="molecule type" value="Genomic_DNA"/>
</dbReference>
<comment type="similarity">
    <text evidence="1">Belongs to the poly(ADP-ribose) glycohydrolase family.</text>
</comment>
<evidence type="ECO:0000256" key="2">
    <source>
        <dbReference type="ARBA" id="ARBA00012255"/>
    </source>
</evidence>
<feature type="compositionally biased region" description="Polar residues" evidence="4">
    <location>
        <begin position="357"/>
        <end position="373"/>
    </location>
</feature>
<gene>
    <name evidence="7" type="primary">AVEN_149769_1</name>
    <name evidence="7" type="ORF">TNIN_61191</name>
</gene>
<comment type="caution">
    <text evidence="7">The sequence shown here is derived from an EMBL/GenBank/DDBJ whole genome shotgun (WGS) entry which is preliminary data.</text>
</comment>
<dbReference type="PANTHER" id="PTHR12837">
    <property type="entry name" value="POLY ADP-RIBOSE GLYCOHYDROLASE"/>
    <property type="match status" value="1"/>
</dbReference>
<feature type="domain" description="PARG catalytic Macro" evidence="5">
    <location>
        <begin position="246"/>
        <end position="325"/>
    </location>
</feature>
<feature type="compositionally biased region" description="Basic and acidic residues" evidence="4">
    <location>
        <begin position="24"/>
        <end position="40"/>
    </location>
</feature>
<dbReference type="Pfam" id="PF05028">
    <property type="entry name" value="PARG_cat_C"/>
    <property type="match status" value="1"/>
</dbReference>
<dbReference type="Proteomes" id="UP000886998">
    <property type="component" value="Unassembled WGS sequence"/>
</dbReference>
<protein>
    <recommendedName>
        <fullName evidence="2">poly(ADP-ribose) glycohydrolase</fullName>
        <ecNumber evidence="2">3.2.1.143</ecNumber>
    </recommendedName>
</protein>
<dbReference type="InterPro" id="IPR048362">
    <property type="entry name" value="PARG_helical"/>
</dbReference>
<dbReference type="PANTHER" id="PTHR12837:SF14">
    <property type="entry name" value="POLY(ADP-RIBOSE) GLYCOHYDROLASE"/>
    <property type="match status" value="1"/>
</dbReference>
<dbReference type="GO" id="GO:0006282">
    <property type="term" value="P:regulation of DNA repair"/>
    <property type="evidence" value="ECO:0007669"/>
    <property type="project" value="InterPro"/>
</dbReference>
<dbReference type="GO" id="GO:0005975">
    <property type="term" value="P:carbohydrate metabolic process"/>
    <property type="evidence" value="ECO:0007669"/>
    <property type="project" value="InterPro"/>
</dbReference>
<name>A0A8X6JT42_9ARAC</name>
<evidence type="ECO:0000313" key="8">
    <source>
        <dbReference type="Proteomes" id="UP000886998"/>
    </source>
</evidence>
<dbReference type="GO" id="GO:0005737">
    <property type="term" value="C:cytoplasm"/>
    <property type="evidence" value="ECO:0007669"/>
    <property type="project" value="TreeGrafter"/>
</dbReference>
<dbReference type="Pfam" id="PF20811">
    <property type="entry name" value="PARG_cat_N"/>
    <property type="match status" value="1"/>
</dbReference>
<organism evidence="7 8">
    <name type="scientific">Trichonephila inaurata madagascariensis</name>
    <dbReference type="NCBI Taxonomy" id="2747483"/>
    <lineage>
        <taxon>Eukaryota</taxon>
        <taxon>Metazoa</taxon>
        <taxon>Ecdysozoa</taxon>
        <taxon>Arthropoda</taxon>
        <taxon>Chelicerata</taxon>
        <taxon>Arachnida</taxon>
        <taxon>Araneae</taxon>
        <taxon>Araneomorphae</taxon>
        <taxon>Entelegynae</taxon>
        <taxon>Araneoidea</taxon>
        <taxon>Nephilidae</taxon>
        <taxon>Trichonephila</taxon>
        <taxon>Trichonephila inaurata</taxon>
    </lineage>
</organism>
<evidence type="ECO:0000256" key="4">
    <source>
        <dbReference type="SAM" id="MobiDB-lite"/>
    </source>
</evidence>
<evidence type="ECO:0000313" key="7">
    <source>
        <dbReference type="EMBL" id="GFS57694.1"/>
    </source>
</evidence>
<reference evidence="7" key="1">
    <citation type="submission" date="2020-08" db="EMBL/GenBank/DDBJ databases">
        <title>Multicomponent nature underlies the extraordinary mechanical properties of spider dragline silk.</title>
        <authorList>
            <person name="Kono N."/>
            <person name="Nakamura H."/>
            <person name="Mori M."/>
            <person name="Yoshida Y."/>
            <person name="Ohtoshi R."/>
            <person name="Malay A.D."/>
            <person name="Moran D.A.P."/>
            <person name="Tomita M."/>
            <person name="Numata K."/>
            <person name="Arakawa K."/>
        </authorList>
    </citation>
    <scope>NUCLEOTIDE SEQUENCE</scope>
</reference>
<evidence type="ECO:0000259" key="5">
    <source>
        <dbReference type="Pfam" id="PF05028"/>
    </source>
</evidence>
<evidence type="ECO:0000256" key="3">
    <source>
        <dbReference type="ARBA" id="ARBA00022801"/>
    </source>
</evidence>
<dbReference type="GO" id="GO:0005634">
    <property type="term" value="C:nucleus"/>
    <property type="evidence" value="ECO:0007669"/>
    <property type="project" value="TreeGrafter"/>
</dbReference>
<feature type="region of interest" description="Disordered" evidence="4">
    <location>
        <begin position="1"/>
        <end position="43"/>
    </location>
</feature>
<keyword evidence="8" id="KW-1185">Reference proteome</keyword>
<dbReference type="InterPro" id="IPR046372">
    <property type="entry name" value="PARG_cat_C"/>
</dbReference>
<sequence length="397" mass="45151">MRSTGTSGLTREEFHFQENQTCEDDGKKSEVKSLPDDDTTKYPIAPRPMAHVLLPCDLPSWPDVQRHLSQLSACKDTHQMARLMASLYDLCRVSLDPDDAQRTDQGHPGFLELRRFVEEELSEEERTRFLSHTLPRMASKASDLKQLKPSVGFLYSLRREERRFELDKVLVSSLLANAFFSTFAKRNSKTHPTLQDFRMVHFFAQLQKRGHQSKLRAFLRYFDSPDEEGHMTFVRKMLQQGPSLPGWLCSDRPLAPLNVRPEGGVHQAEPGVYRVSLCSPLIGGDVLTEANSKEARLFFSFPELLVILSFAEGLVDDEAIIAENAGMQEGCNSRRGSQSRKDSKQHRRGVLEKRFSSRNSSKVSMRTASQSSVDPLPLKEENYYTADEDSDEGERPH</sequence>
<dbReference type="GO" id="GO:0004649">
    <property type="term" value="F:poly(ADP-ribose) glycohydrolase activity"/>
    <property type="evidence" value="ECO:0007669"/>
    <property type="project" value="UniProtKB-EC"/>
</dbReference>
<dbReference type="InterPro" id="IPR007724">
    <property type="entry name" value="Poly_GlycHdrlase"/>
</dbReference>